<evidence type="ECO:0000256" key="5">
    <source>
        <dbReference type="ARBA" id="ARBA00022771"/>
    </source>
</evidence>
<keyword evidence="7" id="KW-0539">Nucleus</keyword>
<keyword evidence="2" id="KW-0678">Repressor</keyword>
<evidence type="ECO:0000259" key="11">
    <source>
        <dbReference type="PROSITE" id="PS50157"/>
    </source>
</evidence>
<organism evidence="12 13">
    <name type="scientific">Rhizoclosmatium globosum</name>
    <dbReference type="NCBI Taxonomy" id="329046"/>
    <lineage>
        <taxon>Eukaryota</taxon>
        <taxon>Fungi</taxon>
        <taxon>Fungi incertae sedis</taxon>
        <taxon>Chytridiomycota</taxon>
        <taxon>Chytridiomycota incertae sedis</taxon>
        <taxon>Chytridiomycetes</taxon>
        <taxon>Chytridiales</taxon>
        <taxon>Chytriomycetaceae</taxon>
        <taxon>Rhizoclosmatium</taxon>
    </lineage>
</organism>
<dbReference type="STRING" id="329046.A0A1Y2B404"/>
<accession>A0A1Y2B404</accession>
<comment type="caution">
    <text evidence="12">The sequence shown here is derived from an EMBL/GenBank/DDBJ whole genome shotgun (WGS) entry which is preliminary data.</text>
</comment>
<proteinExistence type="inferred from homology"/>
<keyword evidence="5 9" id="KW-0863">Zinc-finger</keyword>
<keyword evidence="3" id="KW-0479">Metal-binding</keyword>
<evidence type="ECO:0000256" key="7">
    <source>
        <dbReference type="ARBA" id="ARBA00023242"/>
    </source>
</evidence>
<feature type="domain" description="C2H2-type" evidence="11">
    <location>
        <begin position="11"/>
        <end position="46"/>
    </location>
</feature>
<keyword evidence="4" id="KW-0677">Repeat</keyword>
<evidence type="ECO:0000256" key="10">
    <source>
        <dbReference type="SAM" id="MobiDB-lite"/>
    </source>
</evidence>
<keyword evidence="13" id="KW-1185">Reference proteome</keyword>
<evidence type="ECO:0000256" key="3">
    <source>
        <dbReference type="ARBA" id="ARBA00022723"/>
    </source>
</evidence>
<dbReference type="SUPFAM" id="SSF57667">
    <property type="entry name" value="beta-beta-alpha zinc fingers"/>
    <property type="match status" value="1"/>
</dbReference>
<dbReference type="AlphaFoldDB" id="A0A1Y2B404"/>
<dbReference type="InterPro" id="IPR036236">
    <property type="entry name" value="Znf_C2H2_sf"/>
</dbReference>
<evidence type="ECO:0000256" key="8">
    <source>
        <dbReference type="ARBA" id="ARBA00038089"/>
    </source>
</evidence>
<comment type="similarity">
    <text evidence="8">Belongs to the pacC/RIM101 family.</text>
</comment>
<dbReference type="OrthoDB" id="6155966at2759"/>
<dbReference type="PROSITE" id="PS50157">
    <property type="entry name" value="ZINC_FINGER_C2H2_2"/>
    <property type="match status" value="1"/>
</dbReference>
<comment type="subcellular location">
    <subcellularLocation>
        <location evidence="1">Nucleus</location>
    </subcellularLocation>
</comment>
<dbReference type="Gene3D" id="3.30.160.60">
    <property type="entry name" value="Classic Zinc Finger"/>
    <property type="match status" value="1"/>
</dbReference>
<evidence type="ECO:0000256" key="2">
    <source>
        <dbReference type="ARBA" id="ARBA00022491"/>
    </source>
</evidence>
<gene>
    <name evidence="12" type="ORF">BCR33DRAFT_793107</name>
</gene>
<dbReference type="EMBL" id="MCGO01000089">
    <property type="protein sequence ID" value="ORY29280.1"/>
    <property type="molecule type" value="Genomic_DNA"/>
</dbReference>
<sequence>MTETGPSPQPFACLWTIQPDTPCLKTFTDADKLNEHLSLEHVGHKKDGTLNLRCSWISCPMKEREFAKRALLFNHIKSHIAHKAFRCDSCDSEFKWFGSLSHDLKKHQKKHHQLSTSSMSPAPQGSSSSEDVPVPAPIPPDYTKSQVEVVEQPTNGSIPLRNLVDSRESSPIIGATPSSLFSAPIPTTTPSSSSVLSTTSNHANYRESHGLQFLLPLSTITANQNQPFAPPPVDEEERLFTESMAAKLGPQQFQRYLSFKHHQKIEESLFLERLLRERRERELANASLPPPSL</sequence>
<protein>
    <recommendedName>
        <fullName evidence="11">C2H2-type domain-containing protein</fullName>
    </recommendedName>
</protein>
<dbReference type="InterPro" id="IPR050806">
    <property type="entry name" value="pacC/RIM101"/>
</dbReference>
<dbReference type="GO" id="GO:0005634">
    <property type="term" value="C:nucleus"/>
    <property type="evidence" value="ECO:0007669"/>
    <property type="project" value="UniProtKB-SubCell"/>
</dbReference>
<dbReference type="PANTHER" id="PTHR47257">
    <property type="entry name" value="PH-RESPONSE TRANSCRIPTION FACTOR PACC/RIM101"/>
    <property type="match status" value="1"/>
</dbReference>
<feature type="compositionally biased region" description="Low complexity" evidence="10">
    <location>
        <begin position="114"/>
        <end position="129"/>
    </location>
</feature>
<evidence type="ECO:0000256" key="6">
    <source>
        <dbReference type="ARBA" id="ARBA00022833"/>
    </source>
</evidence>
<evidence type="ECO:0000256" key="1">
    <source>
        <dbReference type="ARBA" id="ARBA00004123"/>
    </source>
</evidence>
<dbReference type="InterPro" id="IPR013087">
    <property type="entry name" value="Znf_C2H2_type"/>
</dbReference>
<keyword evidence="6" id="KW-0862">Zinc</keyword>
<feature type="region of interest" description="Disordered" evidence="10">
    <location>
        <begin position="108"/>
        <end position="139"/>
    </location>
</feature>
<name>A0A1Y2B404_9FUNG</name>
<dbReference type="GO" id="GO:0008270">
    <property type="term" value="F:zinc ion binding"/>
    <property type="evidence" value="ECO:0007669"/>
    <property type="project" value="UniProtKB-KW"/>
</dbReference>
<evidence type="ECO:0000313" key="12">
    <source>
        <dbReference type="EMBL" id="ORY29280.1"/>
    </source>
</evidence>
<dbReference type="PANTHER" id="PTHR47257:SF1">
    <property type="entry name" value="PH-RESPONSE TRANSCRIPTION FACTOR PACC_RIM101"/>
    <property type="match status" value="1"/>
</dbReference>
<reference evidence="12 13" key="1">
    <citation type="submission" date="2016-07" db="EMBL/GenBank/DDBJ databases">
        <title>Pervasive Adenine N6-methylation of Active Genes in Fungi.</title>
        <authorList>
            <consortium name="DOE Joint Genome Institute"/>
            <person name="Mondo S.J."/>
            <person name="Dannebaum R.O."/>
            <person name="Kuo R.C."/>
            <person name="Labutti K."/>
            <person name="Haridas S."/>
            <person name="Kuo A."/>
            <person name="Salamov A."/>
            <person name="Ahrendt S.R."/>
            <person name="Lipzen A."/>
            <person name="Sullivan W."/>
            <person name="Andreopoulos W.B."/>
            <person name="Clum A."/>
            <person name="Lindquist E."/>
            <person name="Daum C."/>
            <person name="Ramamoorthy G.K."/>
            <person name="Gryganskyi A."/>
            <person name="Culley D."/>
            <person name="Magnuson J.K."/>
            <person name="James T.Y."/>
            <person name="O'Malley M.A."/>
            <person name="Stajich J.E."/>
            <person name="Spatafora J.W."/>
            <person name="Visel A."/>
            <person name="Grigoriev I.V."/>
        </authorList>
    </citation>
    <scope>NUCLEOTIDE SEQUENCE [LARGE SCALE GENOMIC DNA]</scope>
    <source>
        <strain evidence="12 13">JEL800</strain>
    </source>
</reference>
<dbReference type="Proteomes" id="UP000193642">
    <property type="component" value="Unassembled WGS sequence"/>
</dbReference>
<evidence type="ECO:0000313" key="13">
    <source>
        <dbReference type="Proteomes" id="UP000193642"/>
    </source>
</evidence>
<evidence type="ECO:0000256" key="9">
    <source>
        <dbReference type="PROSITE-ProRule" id="PRU00042"/>
    </source>
</evidence>
<evidence type="ECO:0000256" key="4">
    <source>
        <dbReference type="ARBA" id="ARBA00022737"/>
    </source>
</evidence>